<feature type="transmembrane region" description="Helical" evidence="1">
    <location>
        <begin position="12"/>
        <end position="34"/>
    </location>
</feature>
<keyword evidence="1" id="KW-0812">Transmembrane</keyword>
<protein>
    <submittedName>
        <fullName evidence="2">Uncharacterized protein</fullName>
    </submittedName>
</protein>
<evidence type="ECO:0000313" key="2">
    <source>
        <dbReference type="EMBL" id="GCE13009.1"/>
    </source>
</evidence>
<dbReference type="AlphaFoldDB" id="A0A402A1T4"/>
<comment type="caution">
    <text evidence="2">The sequence shown here is derived from an EMBL/GenBank/DDBJ whole genome shotgun (WGS) entry which is preliminary data.</text>
</comment>
<organism evidence="2 3">
    <name type="scientific">Tengunoibacter tsumagoiensis</name>
    <dbReference type="NCBI Taxonomy" id="2014871"/>
    <lineage>
        <taxon>Bacteria</taxon>
        <taxon>Bacillati</taxon>
        <taxon>Chloroflexota</taxon>
        <taxon>Ktedonobacteria</taxon>
        <taxon>Ktedonobacterales</taxon>
        <taxon>Dictyobacteraceae</taxon>
        <taxon>Tengunoibacter</taxon>
    </lineage>
</organism>
<keyword evidence="1" id="KW-0472">Membrane</keyword>
<sequence>MASIRWRTRHSLLFSFIVFFYISKGILLIEVQFVKRILSVKAVQFIFASALKPFHLNKTLD</sequence>
<gene>
    <name evidence="2" type="ORF">KTT_28680</name>
</gene>
<keyword evidence="3" id="KW-1185">Reference proteome</keyword>
<evidence type="ECO:0000313" key="3">
    <source>
        <dbReference type="Proteomes" id="UP000287352"/>
    </source>
</evidence>
<proteinExistence type="predicted"/>
<accession>A0A402A1T4</accession>
<keyword evidence="1" id="KW-1133">Transmembrane helix</keyword>
<name>A0A402A1T4_9CHLR</name>
<reference evidence="3" key="1">
    <citation type="submission" date="2018-12" db="EMBL/GenBank/DDBJ databases">
        <title>Tengunoibacter tsumagoiensis gen. nov., sp. nov., Dictyobacter kobayashii sp. nov., D. alpinus sp. nov., and D. joshuensis sp. nov. and description of Dictyobacteraceae fam. nov. within the order Ktedonobacterales isolated from Tengu-no-mugimeshi.</title>
        <authorList>
            <person name="Wang C.M."/>
            <person name="Zheng Y."/>
            <person name="Sakai Y."/>
            <person name="Toyoda A."/>
            <person name="Minakuchi Y."/>
            <person name="Abe K."/>
            <person name="Yokota A."/>
            <person name="Yabe S."/>
        </authorList>
    </citation>
    <scope>NUCLEOTIDE SEQUENCE [LARGE SCALE GENOMIC DNA]</scope>
    <source>
        <strain evidence="3">Uno3</strain>
    </source>
</reference>
<dbReference type="Proteomes" id="UP000287352">
    <property type="component" value="Unassembled WGS sequence"/>
</dbReference>
<dbReference type="EMBL" id="BIFR01000001">
    <property type="protein sequence ID" value="GCE13009.1"/>
    <property type="molecule type" value="Genomic_DNA"/>
</dbReference>
<evidence type="ECO:0000256" key="1">
    <source>
        <dbReference type="SAM" id="Phobius"/>
    </source>
</evidence>